<organism evidence="2 3">
    <name type="scientific">Petrolisthes cinctipes</name>
    <name type="common">Flat porcelain crab</name>
    <dbReference type="NCBI Taxonomy" id="88211"/>
    <lineage>
        <taxon>Eukaryota</taxon>
        <taxon>Metazoa</taxon>
        <taxon>Ecdysozoa</taxon>
        <taxon>Arthropoda</taxon>
        <taxon>Crustacea</taxon>
        <taxon>Multicrustacea</taxon>
        <taxon>Malacostraca</taxon>
        <taxon>Eumalacostraca</taxon>
        <taxon>Eucarida</taxon>
        <taxon>Decapoda</taxon>
        <taxon>Pleocyemata</taxon>
        <taxon>Anomura</taxon>
        <taxon>Galatheoidea</taxon>
        <taxon>Porcellanidae</taxon>
        <taxon>Petrolisthes</taxon>
    </lineage>
</organism>
<keyword evidence="3" id="KW-1185">Reference proteome</keyword>
<evidence type="ECO:0000256" key="1">
    <source>
        <dbReference type="SAM" id="MobiDB-lite"/>
    </source>
</evidence>
<name>A0AAE1GAH1_PETCI</name>
<dbReference type="AlphaFoldDB" id="A0AAE1GAH1"/>
<feature type="region of interest" description="Disordered" evidence="1">
    <location>
        <begin position="41"/>
        <end position="103"/>
    </location>
</feature>
<evidence type="ECO:0000313" key="3">
    <source>
        <dbReference type="Proteomes" id="UP001286313"/>
    </source>
</evidence>
<dbReference type="EMBL" id="JAWQEG010000579">
    <property type="protein sequence ID" value="KAK3888184.1"/>
    <property type="molecule type" value="Genomic_DNA"/>
</dbReference>
<gene>
    <name evidence="2" type="ORF">Pcinc_007715</name>
</gene>
<reference evidence="2" key="1">
    <citation type="submission" date="2023-10" db="EMBL/GenBank/DDBJ databases">
        <title>Genome assemblies of two species of porcelain crab, Petrolisthes cinctipes and Petrolisthes manimaculis (Anomura: Porcellanidae).</title>
        <authorList>
            <person name="Angst P."/>
        </authorList>
    </citation>
    <scope>NUCLEOTIDE SEQUENCE</scope>
    <source>
        <strain evidence="2">PB745_01</strain>
        <tissue evidence="2">Gill</tissue>
    </source>
</reference>
<evidence type="ECO:0000313" key="2">
    <source>
        <dbReference type="EMBL" id="KAK3888184.1"/>
    </source>
</evidence>
<proteinExistence type="predicted"/>
<comment type="caution">
    <text evidence="2">The sequence shown here is derived from an EMBL/GenBank/DDBJ whole genome shotgun (WGS) entry which is preliminary data.</text>
</comment>
<dbReference type="Proteomes" id="UP001286313">
    <property type="component" value="Unassembled WGS sequence"/>
</dbReference>
<accession>A0AAE1GAH1</accession>
<protein>
    <submittedName>
        <fullName evidence="2">Uncharacterized protein</fullName>
    </submittedName>
</protein>
<sequence>MSNLYAGTNLPAASQHVAQGLGELTHRWKLAFDMAVVKGSKSQLQQDRANIKEGKRNLPFSSSSSFASEEEDDDPPPAAHLPEHCPFLNGHPDHHPTRQQPTR</sequence>